<dbReference type="SUPFAM" id="SSF52799">
    <property type="entry name" value="(Phosphotyrosine protein) phosphatases II"/>
    <property type="match status" value="1"/>
</dbReference>
<dbReference type="GO" id="GO:0003723">
    <property type="term" value="F:RNA binding"/>
    <property type="evidence" value="ECO:0007669"/>
    <property type="project" value="InterPro"/>
</dbReference>
<keyword evidence="8" id="KW-0968">Cytoplasmic vesicle</keyword>
<dbReference type="GO" id="GO:0030136">
    <property type="term" value="C:clathrin-coated vesicle"/>
    <property type="evidence" value="ECO:0007669"/>
    <property type="project" value="UniProtKB-SubCell"/>
</dbReference>
<reference evidence="13 14" key="1">
    <citation type="submission" date="2015-01" db="EMBL/GenBank/DDBJ databases">
        <title>Evolution of Trichinella species and genotypes.</title>
        <authorList>
            <person name="Korhonen P.K."/>
            <person name="Edoardo P."/>
            <person name="Giuseppe L.R."/>
            <person name="Gasser R.B."/>
        </authorList>
    </citation>
    <scope>NUCLEOTIDE SEQUENCE [LARGE SCALE GENOMIC DNA]</scope>
    <source>
        <strain evidence="13">ISS141</strain>
    </source>
</reference>
<organism evidence="13 14">
    <name type="scientific">Trichinella pseudospiralis</name>
    <name type="common">Parasitic roundworm</name>
    <dbReference type="NCBI Taxonomy" id="6337"/>
    <lineage>
        <taxon>Eukaryota</taxon>
        <taxon>Metazoa</taxon>
        <taxon>Ecdysozoa</taxon>
        <taxon>Nematoda</taxon>
        <taxon>Enoplea</taxon>
        <taxon>Dorylaimia</taxon>
        <taxon>Trichinellida</taxon>
        <taxon>Trichinellidae</taxon>
        <taxon>Trichinella</taxon>
    </lineage>
</organism>
<evidence type="ECO:0000256" key="9">
    <source>
        <dbReference type="SAM" id="MobiDB-lite"/>
    </source>
</evidence>
<dbReference type="SUPFAM" id="SSF49562">
    <property type="entry name" value="C2 domain (Calcium/lipid-binding domain, CaLB)"/>
    <property type="match status" value="1"/>
</dbReference>
<dbReference type="GO" id="GO:0001522">
    <property type="term" value="P:pseudouridine synthesis"/>
    <property type="evidence" value="ECO:0007669"/>
    <property type="project" value="InterPro"/>
</dbReference>
<dbReference type="SUPFAM" id="SSF56112">
    <property type="entry name" value="Protein kinase-like (PK-like)"/>
    <property type="match status" value="1"/>
</dbReference>
<evidence type="ECO:0000256" key="7">
    <source>
        <dbReference type="ARBA" id="ARBA00023235"/>
    </source>
</evidence>
<comment type="similarity">
    <text evidence="2">Belongs to the protein kinase superfamily. AGC Ser/Thr protein kinase family. PKC subfamily.</text>
</comment>
<dbReference type="InterPro" id="IPR011009">
    <property type="entry name" value="Kinase-like_dom_sf"/>
</dbReference>
<dbReference type="InterPro" id="IPR020103">
    <property type="entry name" value="PsdUridine_synth_cat_dom_sf"/>
</dbReference>
<dbReference type="FunFam" id="2.60.40.1110:FF:000001">
    <property type="entry name" value="cyclin-G-associated kinase isoform X2"/>
    <property type="match status" value="1"/>
</dbReference>
<evidence type="ECO:0000256" key="2">
    <source>
        <dbReference type="ARBA" id="ARBA00005490"/>
    </source>
</evidence>
<dbReference type="SMART" id="SM01326">
    <property type="entry name" value="PTEN_C2"/>
    <property type="match status" value="1"/>
</dbReference>
<dbReference type="SMART" id="SM00220">
    <property type="entry name" value="S_TKc"/>
    <property type="match status" value="1"/>
</dbReference>
<dbReference type="Gene3D" id="1.10.287.110">
    <property type="entry name" value="DnaJ domain"/>
    <property type="match status" value="1"/>
</dbReference>
<dbReference type="PANTHER" id="PTHR22967:SF105">
    <property type="entry name" value="CYCLIN-G-ASSOCIATED KINASE"/>
    <property type="match status" value="1"/>
</dbReference>
<dbReference type="SUPFAM" id="SSF55120">
    <property type="entry name" value="Pseudouridine synthase"/>
    <property type="match status" value="1"/>
</dbReference>
<dbReference type="SMART" id="SM00271">
    <property type="entry name" value="DnaJ"/>
    <property type="match status" value="1"/>
</dbReference>
<feature type="domain" description="Protein kinase" evidence="10">
    <location>
        <begin position="34"/>
        <end position="310"/>
    </location>
</feature>
<evidence type="ECO:0000259" key="10">
    <source>
        <dbReference type="PROSITE" id="PS50011"/>
    </source>
</evidence>
<dbReference type="STRING" id="6337.A0A0V0XJX6"/>
<dbReference type="Pfam" id="PF01416">
    <property type="entry name" value="PseudoU_synth_1"/>
    <property type="match status" value="1"/>
</dbReference>
<dbReference type="SUPFAM" id="SSF46565">
    <property type="entry name" value="Chaperone J-domain"/>
    <property type="match status" value="1"/>
</dbReference>
<dbReference type="EMBL" id="JYDU01000251">
    <property type="protein sequence ID" value="KRX88103.1"/>
    <property type="molecule type" value="Genomic_DNA"/>
</dbReference>
<dbReference type="InterPro" id="IPR001623">
    <property type="entry name" value="DnaJ_domain"/>
</dbReference>
<dbReference type="GO" id="GO:0009982">
    <property type="term" value="F:pseudouridine synthase activity"/>
    <property type="evidence" value="ECO:0007669"/>
    <property type="project" value="InterPro"/>
</dbReference>
<evidence type="ECO:0000313" key="13">
    <source>
        <dbReference type="EMBL" id="KRX88103.1"/>
    </source>
</evidence>
<dbReference type="InterPro" id="IPR035892">
    <property type="entry name" value="C2_domain_sf"/>
</dbReference>
<evidence type="ECO:0000256" key="3">
    <source>
        <dbReference type="ARBA" id="ARBA00009375"/>
    </source>
</evidence>
<gene>
    <name evidence="13" type="primary">Gak</name>
    <name evidence="13" type="ORF">T4E_6269</name>
</gene>
<dbReference type="PROSITE" id="PS50011">
    <property type="entry name" value="PROTEIN_KINASE_DOM"/>
    <property type="match status" value="1"/>
</dbReference>
<dbReference type="CDD" id="cd06257">
    <property type="entry name" value="DnaJ"/>
    <property type="match status" value="1"/>
</dbReference>
<feature type="region of interest" description="Disordered" evidence="9">
    <location>
        <begin position="805"/>
        <end position="831"/>
    </location>
</feature>
<dbReference type="InterPro" id="IPR008271">
    <property type="entry name" value="Ser/Thr_kinase_AS"/>
</dbReference>
<dbReference type="PROSITE" id="PS00108">
    <property type="entry name" value="PROTEIN_KINASE_ST"/>
    <property type="match status" value="1"/>
</dbReference>
<comment type="subcellular location">
    <subcellularLocation>
        <location evidence="1">Cytoplasmic vesicle</location>
        <location evidence="1">Clathrin-coated vesicle</location>
    </subcellularLocation>
</comment>
<dbReference type="Gene3D" id="3.30.70.580">
    <property type="entry name" value="Pseudouridine synthase I, catalytic domain, N-terminal subdomain"/>
    <property type="match status" value="1"/>
</dbReference>
<dbReference type="FunFam" id="1.10.287.110:FF:000002">
    <property type="entry name" value="putative tyrosine-protein phosphatase auxilin isoform X2"/>
    <property type="match status" value="1"/>
</dbReference>
<dbReference type="HAMAP" id="MF_00171">
    <property type="entry name" value="TruA"/>
    <property type="match status" value="1"/>
</dbReference>
<keyword evidence="6" id="KW-0547">Nucleotide-binding</keyword>
<keyword evidence="7" id="KW-0413">Isomerase</keyword>
<feature type="domain" description="C2 tensin-type" evidence="12">
    <location>
        <begin position="540"/>
        <end position="679"/>
    </location>
</feature>
<dbReference type="InterPro" id="IPR020094">
    <property type="entry name" value="TruA/RsuA/RluB/E/F_N"/>
</dbReference>
<dbReference type="InterPro" id="IPR020097">
    <property type="entry name" value="PsdUridine_synth_TruA_a/b_dom"/>
</dbReference>
<name>A0A0V0XJX6_TRIPS</name>
<dbReference type="GO" id="GO:2000369">
    <property type="term" value="P:regulation of clathrin-dependent endocytosis"/>
    <property type="evidence" value="ECO:0007669"/>
    <property type="project" value="TreeGrafter"/>
</dbReference>
<dbReference type="Pfam" id="PF10409">
    <property type="entry name" value="PTEN_C2"/>
    <property type="match status" value="1"/>
</dbReference>
<sequence>MELFRNALNYINSSSDQSDDDFVGQTAVIGSERLRVRQRIAEGGFGFVYEAVAENGKQYALKRMFAGDKESYKTINREICILKSVSGHENIIQFVAAASENSQVTRRYEFLILTELCTGGPLLNHLRDRQKPFEMCEIYPIFYQVCKAVNHLHCRSNPVIHRDLKIENLLLDHKGVIKLCDFGSATTECYYPNSSWSVQKREALAEELKKFTTPMYRAPEMLNLFDDYPIDQKVDIWALGCILYFLCYMQHPFEDSATLRILNAKFNFPENDERCAIAHPLICNLIQPNPHNRCDIVALIEKLRQSAEVYGIDLQARTDLFPINAAKAASTPIMENNSHATNVLESLKGHAGLILKNLRDASTRIINSMPNSTNKVELRYLTSRLILLLVPVHGTEVGMRFNVPELLQTLQSRHGRHLKIYSLTYQTYIDDLFGNQAMHCRFADGVDPSLNLLLIICESMYSWLKKDSRNVCIVHSANDVGNGSCIMGAFLNFCGVFSNSAETVDFFDKDSAIPPMTPSQVKYIDYLNTVKRWPAVYPQPIAMHLKSLAVEPVPLFNRLKSGCRPFVEIYANNDKVFTSGDNVESLPMYDVKDCVGFCLPLDVTVRGDVTVVLCHARSTLGDRMQGKVTALRVCQFQFHCGFVDCSVHDMKMNMQNLDFVDRSEKYPKDFRVQLNFDAVEDRRSADQLAASHFDFDIADNACRIAFSTEDEMQCFIDKNSSENVKRTLRNSSSCVWMHFDNVTERATTTTIITISLKVMFSHCTSQTGSTVCRPVSSGRGGGCGWDELDRGDQEPQFAIVEPRGTGAGEVDNLRSAGNRSNDNQHHGNGADVRFERGERSKFQFCFEKHFEDLLSSQGFTAASSSSKTLRSLASMRRDRENVLLTEDEIKIRTWIEGKERNIRGLLCSLHTVLWEGNEKWDVIGMAELVTAAQVKKYYRKACLAVHPDKLVGTPHEQLAKMIFMELNDAWSEFEKSPEIPAIHSSTGKMPRYFFNFAYLGSRFSGSQLQPNQLTVQGVLENVLAMVLLSPLGEEPRWYFSSRTDAGVHAIMNTATVDLDPDREYDSDYLKTALNSLLTKLDMEIRINSCKRVSGAFCARRHALERHYLYRLAILKPEFEPDHSNTSTMQNAHHSLPLIEHRRAWALSSAFNHERFRKAARLFQGSHNFASFMTKSVGNLDRPSGISTVKNIARLEIDHGKALMDSKHEPYSDLFNFFDVTFVSRSFLYNQIRRMMACMVAAANHRIELDDIQWLLNRPDPANWAKHHLTLAPACGLYLKSITYDDKDFTEPNPLHCRLQDDADEEMPYPLPMNVESLLNGNDDL</sequence>
<keyword evidence="13" id="KW-0808">Transferase</keyword>
<evidence type="ECO:0000256" key="1">
    <source>
        <dbReference type="ARBA" id="ARBA00004132"/>
    </source>
</evidence>
<dbReference type="InterPro" id="IPR029021">
    <property type="entry name" value="Prot-tyrosine_phosphatase-like"/>
</dbReference>
<dbReference type="InterPro" id="IPR036869">
    <property type="entry name" value="J_dom_sf"/>
</dbReference>
<dbReference type="InterPro" id="IPR000719">
    <property type="entry name" value="Prot_kinase_dom"/>
</dbReference>
<keyword evidence="4" id="KW-0597">Phosphoprotein</keyword>
<dbReference type="PROSITE" id="PS50076">
    <property type="entry name" value="DNAJ_2"/>
    <property type="match status" value="1"/>
</dbReference>
<dbReference type="GO" id="GO:0005524">
    <property type="term" value="F:ATP binding"/>
    <property type="evidence" value="ECO:0007669"/>
    <property type="project" value="InterPro"/>
</dbReference>
<dbReference type="GO" id="GO:0045747">
    <property type="term" value="P:positive regulation of Notch signaling pathway"/>
    <property type="evidence" value="ECO:0007669"/>
    <property type="project" value="TreeGrafter"/>
</dbReference>
<feature type="domain" description="J" evidence="11">
    <location>
        <begin position="918"/>
        <end position="987"/>
    </location>
</feature>
<evidence type="ECO:0000259" key="11">
    <source>
        <dbReference type="PROSITE" id="PS50076"/>
    </source>
</evidence>
<dbReference type="InterPro" id="IPR001406">
    <property type="entry name" value="PsdUridine_synth_TruA"/>
</dbReference>
<dbReference type="PANTHER" id="PTHR22967">
    <property type="entry name" value="SERINE/THREONINE PROTEIN KINASE"/>
    <property type="match status" value="1"/>
</dbReference>
<evidence type="ECO:0000313" key="14">
    <source>
        <dbReference type="Proteomes" id="UP000054815"/>
    </source>
</evidence>
<evidence type="ECO:0000256" key="5">
    <source>
        <dbReference type="ARBA" id="ARBA00022694"/>
    </source>
</evidence>
<comment type="caution">
    <text evidence="13">The sequence shown here is derived from an EMBL/GenBank/DDBJ whole genome shotgun (WGS) entry which is preliminary data.</text>
</comment>
<dbReference type="Gene3D" id="2.60.40.1110">
    <property type="match status" value="1"/>
</dbReference>
<dbReference type="Gene3D" id="3.30.70.660">
    <property type="entry name" value="Pseudouridine synthase I, catalytic domain, C-terminal subdomain"/>
    <property type="match status" value="1"/>
</dbReference>
<comment type="similarity">
    <text evidence="3">Belongs to the tRNA pseudouridine synthase TruA family.</text>
</comment>
<evidence type="ECO:0000256" key="4">
    <source>
        <dbReference type="ARBA" id="ARBA00022553"/>
    </source>
</evidence>
<dbReference type="GO" id="GO:0008033">
    <property type="term" value="P:tRNA processing"/>
    <property type="evidence" value="ECO:0007669"/>
    <property type="project" value="UniProtKB-KW"/>
</dbReference>
<dbReference type="GO" id="GO:0035612">
    <property type="term" value="F:AP-2 adaptor complex binding"/>
    <property type="evidence" value="ECO:0007669"/>
    <property type="project" value="TreeGrafter"/>
</dbReference>
<protein>
    <submittedName>
        <fullName evidence="13">Cyclin-G-associated kinase</fullName>
    </submittedName>
</protein>
<dbReference type="Proteomes" id="UP000054815">
    <property type="component" value="Unassembled WGS sequence"/>
</dbReference>
<dbReference type="InterPro" id="IPR014020">
    <property type="entry name" value="Tensin_C2-dom"/>
</dbReference>
<keyword evidence="13" id="KW-0418">Kinase</keyword>
<dbReference type="Gene3D" id="1.10.510.10">
    <property type="entry name" value="Transferase(Phosphotransferase) domain 1"/>
    <property type="match status" value="1"/>
</dbReference>
<evidence type="ECO:0000256" key="6">
    <source>
        <dbReference type="ARBA" id="ARBA00022741"/>
    </source>
</evidence>
<proteinExistence type="inferred from homology"/>
<dbReference type="InterPro" id="IPR020095">
    <property type="entry name" value="PsdUridine_synth_TruA_C"/>
</dbReference>
<accession>A0A0V0XJX6</accession>
<dbReference type="PROSITE" id="PS51182">
    <property type="entry name" value="C2_TENSIN"/>
    <property type="match status" value="1"/>
</dbReference>
<keyword evidence="5" id="KW-0819">tRNA processing</keyword>
<evidence type="ECO:0000259" key="12">
    <source>
        <dbReference type="PROSITE" id="PS51182"/>
    </source>
</evidence>
<dbReference type="GO" id="GO:0004674">
    <property type="term" value="F:protein serine/threonine kinase activity"/>
    <property type="evidence" value="ECO:0007669"/>
    <property type="project" value="TreeGrafter"/>
</dbReference>
<dbReference type="Pfam" id="PF00069">
    <property type="entry name" value="Pkinase"/>
    <property type="match status" value="1"/>
</dbReference>
<dbReference type="Gene3D" id="3.90.190.10">
    <property type="entry name" value="Protein tyrosine phosphatase superfamily"/>
    <property type="match status" value="1"/>
</dbReference>
<evidence type="ECO:0000256" key="8">
    <source>
        <dbReference type="ARBA" id="ARBA00023329"/>
    </source>
</evidence>